<dbReference type="GO" id="GO:0071040">
    <property type="term" value="P:nuclear polyadenylation-dependent antisense transcript catabolic process"/>
    <property type="evidence" value="ECO:0007669"/>
    <property type="project" value="TreeGrafter"/>
</dbReference>
<dbReference type="KEGG" id="bvk:117242780"/>
<dbReference type="CDD" id="cd00707">
    <property type="entry name" value="Pancreat_lipase_like"/>
    <property type="match status" value="1"/>
</dbReference>
<evidence type="ECO:0000256" key="10">
    <source>
        <dbReference type="ARBA" id="ARBA00022835"/>
    </source>
</evidence>
<evidence type="ECO:0000256" key="9">
    <source>
        <dbReference type="ARBA" id="ARBA00022801"/>
    </source>
</evidence>
<dbReference type="SUPFAM" id="SSF47819">
    <property type="entry name" value="HRDC-like"/>
    <property type="match status" value="1"/>
</dbReference>
<evidence type="ECO:0000256" key="8">
    <source>
        <dbReference type="ARBA" id="ARBA00022722"/>
    </source>
</evidence>
<feature type="compositionally biased region" description="Polar residues" evidence="16">
    <location>
        <begin position="750"/>
        <end position="765"/>
    </location>
</feature>
<dbReference type="InterPro" id="IPR045092">
    <property type="entry name" value="Rrp6-like"/>
</dbReference>
<evidence type="ECO:0000259" key="17">
    <source>
        <dbReference type="PROSITE" id="PS50967"/>
    </source>
</evidence>
<keyword evidence="8" id="KW-0540">Nuclease</keyword>
<dbReference type="Pfam" id="PF08066">
    <property type="entry name" value="PMC2NT"/>
    <property type="match status" value="1"/>
</dbReference>
<reference evidence="19" key="1">
    <citation type="submission" date="2025-08" db="UniProtKB">
        <authorList>
            <consortium name="RefSeq"/>
        </authorList>
    </citation>
    <scope>IDENTIFICATION</scope>
    <source>
        <tissue evidence="19">Muscle</tissue>
    </source>
</reference>
<dbReference type="InterPro" id="IPR010997">
    <property type="entry name" value="HRDC-like_sf"/>
</dbReference>
<dbReference type="FunFam" id="3.30.420.10:FF:000059">
    <property type="entry name" value="Exosome complex exonuclease Rrp6"/>
    <property type="match status" value="1"/>
</dbReference>
<evidence type="ECO:0000256" key="14">
    <source>
        <dbReference type="ARBA" id="ARBA00043957"/>
    </source>
</evidence>
<keyword evidence="7" id="KW-0698">rRNA processing</keyword>
<keyword evidence="9" id="KW-0378">Hydrolase</keyword>
<dbReference type="GO" id="GO:0008970">
    <property type="term" value="F:phospholipase A1 activity"/>
    <property type="evidence" value="ECO:0007669"/>
    <property type="project" value="UniProtKB-EC"/>
</dbReference>
<accession>A0A6J3LLL2</accession>
<dbReference type="InterPro" id="IPR002121">
    <property type="entry name" value="HRDC_dom"/>
</dbReference>
<dbReference type="SUPFAM" id="SSF53474">
    <property type="entry name" value="alpha/beta-Hydrolases"/>
    <property type="match status" value="1"/>
</dbReference>
<dbReference type="Proteomes" id="UP000504631">
    <property type="component" value="Unplaced"/>
</dbReference>
<keyword evidence="6" id="KW-0964">Secreted</keyword>
<evidence type="ECO:0000256" key="7">
    <source>
        <dbReference type="ARBA" id="ARBA00022552"/>
    </source>
</evidence>
<dbReference type="InterPro" id="IPR044876">
    <property type="entry name" value="HRDC_dom_sf"/>
</dbReference>
<proteinExistence type="inferred from homology"/>
<evidence type="ECO:0000256" key="5">
    <source>
        <dbReference type="ARBA" id="ARBA00013179"/>
    </source>
</evidence>
<feature type="compositionally biased region" description="Acidic residues" evidence="16">
    <location>
        <begin position="623"/>
        <end position="632"/>
    </location>
</feature>
<dbReference type="Pfam" id="PF01612">
    <property type="entry name" value="DNA_pol_A_exo1"/>
    <property type="match status" value="1"/>
</dbReference>
<feature type="region of interest" description="Disordered" evidence="16">
    <location>
        <begin position="661"/>
        <end position="813"/>
    </location>
</feature>
<dbReference type="GO" id="GO:0000175">
    <property type="term" value="F:3'-5'-RNA exonuclease activity"/>
    <property type="evidence" value="ECO:0007669"/>
    <property type="project" value="InterPro"/>
</dbReference>
<dbReference type="GO" id="GO:0071044">
    <property type="term" value="P:histone mRNA catabolic process"/>
    <property type="evidence" value="ECO:0007669"/>
    <property type="project" value="TreeGrafter"/>
</dbReference>
<keyword evidence="11" id="KW-0269">Exonuclease</keyword>
<dbReference type="InterPro" id="IPR002562">
    <property type="entry name" value="3'-5'_exonuclease_dom"/>
</dbReference>
<evidence type="ECO:0000256" key="13">
    <source>
        <dbReference type="ARBA" id="ARBA00023242"/>
    </source>
</evidence>
<evidence type="ECO:0000256" key="16">
    <source>
        <dbReference type="SAM" id="MobiDB-lite"/>
    </source>
</evidence>
<dbReference type="InterPro" id="IPR012337">
    <property type="entry name" value="RNaseH-like_sf"/>
</dbReference>
<dbReference type="InterPro" id="IPR036397">
    <property type="entry name" value="RNaseH_sf"/>
</dbReference>
<evidence type="ECO:0000256" key="12">
    <source>
        <dbReference type="ARBA" id="ARBA00023157"/>
    </source>
</evidence>
<dbReference type="Gene3D" id="3.40.50.1820">
    <property type="entry name" value="alpha/beta hydrolase"/>
    <property type="match status" value="1"/>
</dbReference>
<evidence type="ECO:0000256" key="4">
    <source>
        <dbReference type="ARBA" id="ARBA00010701"/>
    </source>
</evidence>
<comment type="subcellular location">
    <subcellularLocation>
        <location evidence="2">Nucleus</location>
    </subcellularLocation>
    <subcellularLocation>
        <location evidence="3">Secreted</location>
    </subcellularLocation>
</comment>
<feature type="compositionally biased region" description="Polar residues" evidence="16">
    <location>
        <begin position="790"/>
        <end position="799"/>
    </location>
</feature>
<dbReference type="Gene3D" id="1.10.150.80">
    <property type="entry name" value="HRDC domain"/>
    <property type="match status" value="1"/>
</dbReference>
<dbReference type="PANTHER" id="PTHR12124:SF47">
    <property type="entry name" value="EXOSOME COMPONENT 10"/>
    <property type="match status" value="1"/>
</dbReference>
<protein>
    <recommendedName>
        <fullName evidence="15">Exosome complex component 10 homolog</fullName>
        <ecNumber evidence="5">3.1.1.32</ecNumber>
    </recommendedName>
</protein>
<dbReference type="GO" id="GO:0071035">
    <property type="term" value="P:nuclear polyadenylation-dependent rRNA catabolic process"/>
    <property type="evidence" value="ECO:0007669"/>
    <property type="project" value="TreeGrafter"/>
</dbReference>
<keyword evidence="10" id="KW-0271">Exosome</keyword>
<dbReference type="InterPro" id="IPR013818">
    <property type="entry name" value="Lipase"/>
</dbReference>
<dbReference type="InterPro" id="IPR033906">
    <property type="entry name" value="Lipase_N"/>
</dbReference>
<evidence type="ECO:0000256" key="2">
    <source>
        <dbReference type="ARBA" id="ARBA00004123"/>
    </source>
</evidence>
<dbReference type="Pfam" id="PF00151">
    <property type="entry name" value="Lipase"/>
    <property type="match status" value="1"/>
</dbReference>
<keyword evidence="12" id="KW-1015">Disulfide bond</keyword>
<dbReference type="GO" id="GO:0071036">
    <property type="term" value="P:nuclear polyadenylation-dependent snoRNA catabolic process"/>
    <property type="evidence" value="ECO:0007669"/>
    <property type="project" value="TreeGrafter"/>
</dbReference>
<comment type="similarity">
    <text evidence="4">Belongs to the AB hydrolase superfamily. Lipase family.</text>
</comment>
<feature type="compositionally biased region" description="Basic and acidic residues" evidence="16">
    <location>
        <begin position="731"/>
        <end position="749"/>
    </location>
</feature>
<evidence type="ECO:0000313" key="18">
    <source>
        <dbReference type="Proteomes" id="UP000504631"/>
    </source>
</evidence>
<dbReference type="GO" id="GO:0005576">
    <property type="term" value="C:extracellular region"/>
    <property type="evidence" value="ECO:0007669"/>
    <property type="project" value="UniProtKB-SubCell"/>
</dbReference>
<dbReference type="Pfam" id="PF00570">
    <property type="entry name" value="HRDC"/>
    <property type="match status" value="1"/>
</dbReference>
<organism evidence="18 19">
    <name type="scientific">Bombus vosnesenskii</name>
    <dbReference type="NCBI Taxonomy" id="207650"/>
    <lineage>
        <taxon>Eukaryota</taxon>
        <taxon>Metazoa</taxon>
        <taxon>Ecdysozoa</taxon>
        <taxon>Arthropoda</taxon>
        <taxon>Hexapoda</taxon>
        <taxon>Insecta</taxon>
        <taxon>Pterygota</taxon>
        <taxon>Neoptera</taxon>
        <taxon>Endopterygota</taxon>
        <taxon>Hymenoptera</taxon>
        <taxon>Apocrita</taxon>
        <taxon>Aculeata</taxon>
        <taxon>Apoidea</taxon>
        <taxon>Anthophila</taxon>
        <taxon>Apidae</taxon>
        <taxon>Bombus</taxon>
        <taxon>Pyrobombus</taxon>
    </lineage>
</organism>
<dbReference type="PRINTS" id="PR00821">
    <property type="entry name" value="TAGLIPASE"/>
</dbReference>
<dbReference type="GO" id="GO:0000176">
    <property type="term" value="C:nuclear exosome (RNase complex)"/>
    <property type="evidence" value="ECO:0007669"/>
    <property type="project" value="InterPro"/>
</dbReference>
<dbReference type="PANTHER" id="PTHR12124">
    <property type="entry name" value="POLYMYOSITIS/SCLERODERMA AUTOANTIGEN-RELATED"/>
    <property type="match status" value="1"/>
</dbReference>
<dbReference type="Gene3D" id="3.30.420.10">
    <property type="entry name" value="Ribonuclease H-like superfamily/Ribonuclease H"/>
    <property type="match status" value="1"/>
</dbReference>
<dbReference type="SMART" id="SM00341">
    <property type="entry name" value="HRDC"/>
    <property type="match status" value="1"/>
</dbReference>
<feature type="compositionally biased region" description="Basic and acidic residues" evidence="16">
    <location>
        <begin position="661"/>
        <end position="693"/>
    </location>
</feature>
<dbReference type="GO" id="GO:0000467">
    <property type="term" value="P:exonucleolytic trimming to generate mature 3'-end of 5.8S rRNA from tricistronic rRNA transcript (SSU-rRNA, 5.8S rRNA, LSU-rRNA)"/>
    <property type="evidence" value="ECO:0007669"/>
    <property type="project" value="InterPro"/>
</dbReference>
<dbReference type="PROSITE" id="PS50967">
    <property type="entry name" value="HRDC"/>
    <property type="match status" value="1"/>
</dbReference>
<dbReference type="GO" id="GO:0006629">
    <property type="term" value="P:lipid metabolic process"/>
    <property type="evidence" value="ECO:0007669"/>
    <property type="project" value="InterPro"/>
</dbReference>
<dbReference type="InterPro" id="IPR000734">
    <property type="entry name" value="TAG_lipase"/>
</dbReference>
<dbReference type="InterPro" id="IPR029058">
    <property type="entry name" value="AB_hydrolase_fold"/>
</dbReference>
<dbReference type="CTD" id="41798"/>
<sequence length="1313" mass="151236">MDTTEDCSGKCQALENENQQVNQLIPGYENFHDYVQEAFDAIKLGIKCANSLPTGSNFNYYSCFPSFLKAKEENTKLIMDVMQHLLGLAGIKGNISNLDIEEKFDLLLETNDMLLDRANALMDKECGIAKNTEVELLVSSAKGQPDGINGSWNKKVCRSQDTENIQSVRLLAAKNIQRPQLSFKDKIDNSSKPWCPRIKDKPNSLKPLAIYLEEGENGEIFSHPYEYELDMFVPPNDQLKKSVPKKYKPLEETLLVMIKDPSDMKLLIEDLKRYKEIAVDLEHHSYRSFQGITCLMQISTGDTDYLIDTLSLRSELHELNEIFTKSTILKVFHGADLDIQWLQRDLSLYVVNMFDTHQAAKQLNLPYLSLAYLLKHYCNVDPDKHFQMADWRIRPLPEKLIKYAREDTHYLLYIKDLLRNALIDVANGQINILKAVYDRSTEICKKTYIKPVWTEESCMIMYRKSQKMFNNKQLYALKELHKWRDQTARGEDDSIAYVLPNHMLLNIAETLPREMQGILACCDSIPPLVRQNLLKLHKIILKAREQPLIKPIIEDDIRQRLTQRNPVNSSKMWMYSPHDIPSDMEARADLPCLLDENNIIEEQISNIAMKHAVTVFDSPTTSENEEAEMDEQESNRKKRFPFVSPFERYKRVIPMIAEQEAQEREKLRQEEENRLNELKMKEDEMAESKNRVHEHFKRVSQMVPEGSVSDLPKKPSQTPLSQMSGRKRKRDSNINKQDEVQDKKIKDDLSNPTPMLETKTTQYVKQESDEIERLSEEQNVPEGITKSRKQASSNETVSPLRTRKKGEKDGIIKELKKKGMMPSKTFDYKVVDFSTFQGGSRNVSNQVNFEQTVKRKKEKTRKRKKTCSITIRNSVMKMMWIALLLIRLPAISAMQDHILEENVKIDTSGDRIDNNLSNFRNSNLTAFIYTLSNSSSFIDYRKNSQSDQVDCFGLGKRVAAILEWFFMSNSSENALDVQFLLSSRKQPRRVQVLIGKQFGLEWTDFQIERRTIVIVHGFLSHGQQSWINEMERAFLQWNDVNVVIVDWSAGGNTWNYYKAAVNTKVIGYQIARFLEHVENATTSTQGNSDNNNWGPLHLVGHSLGAHICGFAAKELKKRRSKWEVQRITGLDPAQPCFKNVHSTMKLHKSDAPFVDIIHTNGKLLSEIGLGLPEPIGHVDFYPNGGRSQPGCVKIDSSYFEYLPIPLRAINKSICSHGRSYVYLTESLISEVKHNCTFWAHHWDLSYRNLIQLATESCDKTICAEMGINAINYPQRGTFFVATSNIPPFCVNGTRMINEVIMQLERDYADELRD</sequence>
<dbReference type="SMART" id="SM00474">
    <property type="entry name" value="35EXOc"/>
    <property type="match status" value="1"/>
</dbReference>
<evidence type="ECO:0000313" key="19">
    <source>
        <dbReference type="RefSeq" id="XP_033365596.1"/>
    </source>
</evidence>
<dbReference type="FunFam" id="1.10.150.80:FF:000001">
    <property type="entry name" value="Putative exosome component 10"/>
    <property type="match status" value="1"/>
</dbReference>
<dbReference type="GeneID" id="117242780"/>
<evidence type="ECO:0000256" key="6">
    <source>
        <dbReference type="ARBA" id="ARBA00022525"/>
    </source>
</evidence>
<dbReference type="RefSeq" id="XP_033365596.1">
    <property type="nucleotide sequence ID" value="XM_033509705.1"/>
</dbReference>
<dbReference type="SUPFAM" id="SSF53098">
    <property type="entry name" value="Ribonuclease H-like"/>
    <property type="match status" value="1"/>
</dbReference>
<name>A0A6J3LLL2_9HYME</name>
<dbReference type="GO" id="GO:0071038">
    <property type="term" value="P:TRAMP-dependent tRNA surveillance pathway"/>
    <property type="evidence" value="ECO:0007669"/>
    <property type="project" value="TreeGrafter"/>
</dbReference>
<dbReference type="InterPro" id="IPR012588">
    <property type="entry name" value="Exosome-assoc_fac_Rrp6_N"/>
</dbReference>
<dbReference type="GO" id="GO:0005730">
    <property type="term" value="C:nucleolus"/>
    <property type="evidence" value="ECO:0007669"/>
    <property type="project" value="TreeGrafter"/>
</dbReference>
<feature type="compositionally biased region" description="Basic and acidic residues" evidence="16">
    <location>
        <begin position="766"/>
        <end position="776"/>
    </location>
</feature>
<dbReference type="GO" id="GO:0071051">
    <property type="term" value="P:poly(A)-dependent snoRNA 3'-end processing"/>
    <property type="evidence" value="ECO:0007669"/>
    <property type="project" value="TreeGrafter"/>
</dbReference>
<evidence type="ECO:0000256" key="15">
    <source>
        <dbReference type="ARBA" id="ARBA00070365"/>
    </source>
</evidence>
<evidence type="ECO:0000256" key="3">
    <source>
        <dbReference type="ARBA" id="ARBA00004613"/>
    </source>
</evidence>
<evidence type="ECO:0000256" key="11">
    <source>
        <dbReference type="ARBA" id="ARBA00022839"/>
    </source>
</evidence>
<keyword evidence="18" id="KW-1185">Reference proteome</keyword>
<dbReference type="GO" id="GO:0000166">
    <property type="term" value="F:nucleotide binding"/>
    <property type="evidence" value="ECO:0007669"/>
    <property type="project" value="InterPro"/>
</dbReference>
<dbReference type="InterPro" id="IPR049559">
    <property type="entry name" value="Rrp6p-like_exo"/>
</dbReference>
<feature type="compositionally biased region" description="Polar residues" evidence="16">
    <location>
        <begin position="715"/>
        <end position="724"/>
    </location>
</feature>
<dbReference type="GO" id="GO:0071037">
    <property type="term" value="P:nuclear polyadenylation-dependent snRNA catabolic process"/>
    <property type="evidence" value="ECO:0007669"/>
    <property type="project" value="TreeGrafter"/>
</dbReference>
<gene>
    <name evidence="19" type="primary">LOC117242780</name>
</gene>
<evidence type="ECO:0000256" key="1">
    <source>
        <dbReference type="ARBA" id="ARBA00000111"/>
    </source>
</evidence>
<comment type="similarity">
    <text evidence="14">Belongs to the exosome component 10/RRP6 family.</text>
</comment>
<keyword evidence="13" id="KW-0539">Nucleus</keyword>
<feature type="domain" description="HRDC" evidence="17">
    <location>
        <begin position="470"/>
        <end position="550"/>
    </location>
</feature>
<comment type="catalytic activity">
    <reaction evidence="1">
        <text>a 1,2-diacyl-sn-glycero-3-phosphocholine + H2O = a 2-acyl-sn-glycero-3-phosphocholine + a fatty acid + H(+)</text>
        <dbReference type="Rhea" id="RHEA:18689"/>
        <dbReference type="ChEBI" id="CHEBI:15377"/>
        <dbReference type="ChEBI" id="CHEBI:15378"/>
        <dbReference type="ChEBI" id="CHEBI:28868"/>
        <dbReference type="ChEBI" id="CHEBI:57643"/>
        <dbReference type="ChEBI" id="CHEBI:57875"/>
        <dbReference type="EC" id="3.1.1.32"/>
    </reaction>
</comment>
<dbReference type="CDD" id="cd06147">
    <property type="entry name" value="Rrp6p_like_exo"/>
    <property type="match status" value="1"/>
</dbReference>
<dbReference type="GO" id="GO:0071039">
    <property type="term" value="P:nuclear polyadenylation-dependent CUT catabolic process"/>
    <property type="evidence" value="ECO:0007669"/>
    <property type="project" value="TreeGrafter"/>
</dbReference>
<dbReference type="EC" id="3.1.1.32" evidence="5"/>
<feature type="region of interest" description="Disordered" evidence="16">
    <location>
        <begin position="619"/>
        <end position="638"/>
    </location>
</feature>
<dbReference type="GO" id="GO:0003727">
    <property type="term" value="F:single-stranded RNA binding"/>
    <property type="evidence" value="ECO:0007669"/>
    <property type="project" value="TreeGrafter"/>
</dbReference>